<dbReference type="AlphaFoldDB" id="A0AB34U7T2"/>
<feature type="region of interest" description="Disordered" evidence="1">
    <location>
        <begin position="56"/>
        <end position="85"/>
    </location>
</feature>
<dbReference type="GO" id="GO:0003677">
    <property type="term" value="F:DNA binding"/>
    <property type="evidence" value="ECO:0007669"/>
    <property type="project" value="InterPro"/>
</dbReference>
<dbReference type="SUPFAM" id="SSF47413">
    <property type="entry name" value="lambda repressor-like DNA-binding domains"/>
    <property type="match status" value="1"/>
</dbReference>
<name>A0AB34U7T2_PSEA0</name>
<gene>
    <name evidence="2" type="ORF">ALO67_04103</name>
</gene>
<dbReference type="Proteomes" id="UP000050545">
    <property type="component" value="Unassembled WGS sequence"/>
</dbReference>
<accession>A0AB34U7T2</accession>
<evidence type="ECO:0000313" key="2">
    <source>
        <dbReference type="EMBL" id="KPX54583.1"/>
    </source>
</evidence>
<protein>
    <recommendedName>
        <fullName evidence="4">Helix-turn-helix domain-containing protein</fullName>
    </recommendedName>
</protein>
<organism evidence="2 3">
    <name type="scientific">Pseudomonas amygdali pv. hibisci</name>
    <dbReference type="NCBI Taxonomy" id="251723"/>
    <lineage>
        <taxon>Bacteria</taxon>
        <taxon>Pseudomonadati</taxon>
        <taxon>Pseudomonadota</taxon>
        <taxon>Gammaproteobacteria</taxon>
        <taxon>Pseudomonadales</taxon>
        <taxon>Pseudomonadaceae</taxon>
        <taxon>Pseudomonas</taxon>
        <taxon>Pseudomonas amygdali</taxon>
    </lineage>
</organism>
<reference evidence="2 3" key="1">
    <citation type="submission" date="2015-09" db="EMBL/GenBank/DDBJ databases">
        <title>Genome announcement of multiple Pseudomonas syringae strains.</title>
        <authorList>
            <person name="Thakur S."/>
            <person name="Wang P.W."/>
            <person name="Gong Y."/>
            <person name="Weir B.S."/>
            <person name="Guttman D.S."/>
        </authorList>
    </citation>
    <scope>NUCLEOTIDE SEQUENCE [LARGE SCALE GENOMIC DNA]</scope>
    <source>
        <strain evidence="2 3">ICMP9623</strain>
    </source>
</reference>
<dbReference type="InterPro" id="IPR010982">
    <property type="entry name" value="Lambda_DNA-bd_dom_sf"/>
</dbReference>
<dbReference type="Gene3D" id="1.10.260.40">
    <property type="entry name" value="lambda repressor-like DNA-binding domains"/>
    <property type="match status" value="1"/>
</dbReference>
<evidence type="ECO:0000256" key="1">
    <source>
        <dbReference type="SAM" id="MobiDB-lite"/>
    </source>
</evidence>
<sequence length="85" mass="9437">MNASVIIEALGGTFRVAELCEVRPPSVSDWKKHGIPRARMMFLRVARPEVFKALEEETENRSAQSSAKAKKSALKPIHQPHMPAA</sequence>
<proteinExistence type="predicted"/>
<dbReference type="EMBL" id="LJQN01000087">
    <property type="protein sequence ID" value="KPX54583.1"/>
    <property type="molecule type" value="Genomic_DNA"/>
</dbReference>
<comment type="caution">
    <text evidence="2">The sequence shown here is derived from an EMBL/GenBank/DDBJ whole genome shotgun (WGS) entry which is preliminary data.</text>
</comment>
<evidence type="ECO:0000313" key="3">
    <source>
        <dbReference type="Proteomes" id="UP000050545"/>
    </source>
</evidence>
<evidence type="ECO:0008006" key="4">
    <source>
        <dbReference type="Google" id="ProtNLM"/>
    </source>
</evidence>